<protein>
    <submittedName>
        <fullName evidence="4">5-exo-hydroxycamphor dehydrogenase</fullName>
        <ecNumber evidence="4">1.1.1.327</ecNumber>
    </submittedName>
</protein>
<feature type="domain" description="Alcohol dehydrogenase-like N-terminal" evidence="3">
    <location>
        <begin position="28"/>
        <end position="151"/>
    </location>
</feature>
<dbReference type="SUPFAM" id="SSF50129">
    <property type="entry name" value="GroES-like"/>
    <property type="match status" value="1"/>
</dbReference>
<dbReference type="InterPro" id="IPR050129">
    <property type="entry name" value="Zn_alcohol_dh"/>
</dbReference>
<dbReference type="Proteomes" id="UP000298324">
    <property type="component" value="Unassembled WGS sequence"/>
</dbReference>
<dbReference type="GO" id="GO:0018452">
    <property type="term" value="F:5-exo-hydroxycamphor dehydrogenase activity"/>
    <property type="evidence" value="ECO:0007669"/>
    <property type="project" value="UniProtKB-EC"/>
</dbReference>
<dbReference type="EMBL" id="QFGA01000004">
    <property type="protein sequence ID" value="TEB04448.1"/>
    <property type="molecule type" value="Genomic_DNA"/>
</dbReference>
<dbReference type="PANTHER" id="PTHR43401:SF2">
    <property type="entry name" value="L-THREONINE 3-DEHYDROGENASE"/>
    <property type="match status" value="1"/>
</dbReference>
<dbReference type="Gene3D" id="3.40.50.720">
    <property type="entry name" value="NAD(P)-binding Rossmann-like Domain"/>
    <property type="match status" value="1"/>
</dbReference>
<accession>A0A4Y7R648</accession>
<dbReference type="AlphaFoldDB" id="A0A4Y7R648"/>
<evidence type="ECO:0000259" key="2">
    <source>
        <dbReference type="Pfam" id="PF00107"/>
    </source>
</evidence>
<keyword evidence="5" id="KW-1185">Reference proteome</keyword>
<dbReference type="SUPFAM" id="SSF51735">
    <property type="entry name" value="NAD(P)-binding Rossmann-fold domains"/>
    <property type="match status" value="1"/>
</dbReference>
<dbReference type="RefSeq" id="WP_190259560.1">
    <property type="nucleotide sequence ID" value="NZ_QFGA01000004.1"/>
</dbReference>
<evidence type="ECO:0000256" key="1">
    <source>
        <dbReference type="ARBA" id="ARBA00023002"/>
    </source>
</evidence>
<dbReference type="InterPro" id="IPR013154">
    <property type="entry name" value="ADH-like_N"/>
</dbReference>
<keyword evidence="1 4" id="KW-0560">Oxidoreductase</keyword>
<organism evidence="4 5">
    <name type="scientific">Pelotomaculum schinkii</name>
    <dbReference type="NCBI Taxonomy" id="78350"/>
    <lineage>
        <taxon>Bacteria</taxon>
        <taxon>Bacillati</taxon>
        <taxon>Bacillota</taxon>
        <taxon>Clostridia</taxon>
        <taxon>Eubacteriales</taxon>
        <taxon>Desulfotomaculaceae</taxon>
        <taxon>Pelotomaculum</taxon>
    </lineage>
</organism>
<dbReference type="Pfam" id="PF00107">
    <property type="entry name" value="ADH_zinc_N"/>
    <property type="match status" value="1"/>
</dbReference>
<dbReference type="InterPro" id="IPR011032">
    <property type="entry name" value="GroES-like_sf"/>
</dbReference>
<evidence type="ECO:0000313" key="5">
    <source>
        <dbReference type="Proteomes" id="UP000298324"/>
    </source>
</evidence>
<feature type="domain" description="Alcohol dehydrogenase-like C-terminal" evidence="2">
    <location>
        <begin position="200"/>
        <end position="333"/>
    </location>
</feature>
<name>A0A4Y7R648_9FIRM</name>
<proteinExistence type="predicted"/>
<dbReference type="InterPro" id="IPR036291">
    <property type="entry name" value="NAD(P)-bd_dom_sf"/>
</dbReference>
<comment type="caution">
    <text evidence="4">The sequence shown here is derived from an EMBL/GenBank/DDBJ whole genome shotgun (WGS) entry which is preliminary data.</text>
</comment>
<gene>
    <name evidence="4" type="primary">camD</name>
    <name evidence="4" type="ORF">Psch_04175</name>
</gene>
<evidence type="ECO:0000313" key="4">
    <source>
        <dbReference type="EMBL" id="TEB04448.1"/>
    </source>
</evidence>
<reference evidence="4 5" key="1">
    <citation type="journal article" date="2018" name="Environ. Microbiol.">
        <title>Novel energy conservation strategies and behaviour of Pelotomaculum schinkii driving syntrophic propionate catabolism.</title>
        <authorList>
            <person name="Hidalgo-Ahumada C.A.P."/>
            <person name="Nobu M.K."/>
            <person name="Narihiro T."/>
            <person name="Tamaki H."/>
            <person name="Liu W.T."/>
            <person name="Kamagata Y."/>
            <person name="Stams A.J.M."/>
            <person name="Imachi H."/>
            <person name="Sousa D.Z."/>
        </authorList>
    </citation>
    <scope>NUCLEOTIDE SEQUENCE [LARGE SCALE GENOMIC DNA]</scope>
    <source>
        <strain evidence="4 5">HH</strain>
    </source>
</reference>
<dbReference type="Gene3D" id="3.90.180.10">
    <property type="entry name" value="Medium-chain alcohol dehydrogenases, catalytic domain"/>
    <property type="match status" value="1"/>
</dbReference>
<sequence length="374" mass="40743">MVKAAVLKGVEQVEIMEFPKPKVAKDCALARVEVCGICGSDPHIYQGHLPVPYPIILGHEVSLILEEMGPEYPRHDVLGNPVKEGDRVALVPAYNCGKCVVCKLQPQRHNLCEKGECYGVTLQCSKEPHLFGGYAEYMYLYPEAWIYKCPEGMSAEVLALADPLAVGLRGLDAACSPGLPWAREGFGVGKTVLIQGLGTIGILTAAAAKAAGASAVYAIDGVKSRIDMSYKFGVDEVIDFNEYKTPEERLARVNKLTNGMGCDVVIELAGVPAVFQEAINLTRRGGKLIELGHYTDVGTIPINPQVISFREIEIVGLWAYAAPELGTAISLIQQTMDRFPYADLITHRYHIDEADQALKEARDRNCIKSVILGK</sequence>
<dbReference type="CDD" id="cd08231">
    <property type="entry name" value="MDR_TM0436_like"/>
    <property type="match status" value="1"/>
</dbReference>
<dbReference type="EC" id="1.1.1.327" evidence="4"/>
<evidence type="ECO:0000259" key="3">
    <source>
        <dbReference type="Pfam" id="PF08240"/>
    </source>
</evidence>
<dbReference type="InterPro" id="IPR013149">
    <property type="entry name" value="ADH-like_C"/>
</dbReference>
<dbReference type="Pfam" id="PF08240">
    <property type="entry name" value="ADH_N"/>
    <property type="match status" value="1"/>
</dbReference>
<dbReference type="PANTHER" id="PTHR43401">
    <property type="entry name" value="L-THREONINE 3-DEHYDROGENASE"/>
    <property type="match status" value="1"/>
</dbReference>